<organism evidence="1 2">
    <name type="scientific">Paragonimus skrjabini miyazakii</name>
    <dbReference type="NCBI Taxonomy" id="59628"/>
    <lineage>
        <taxon>Eukaryota</taxon>
        <taxon>Metazoa</taxon>
        <taxon>Spiralia</taxon>
        <taxon>Lophotrochozoa</taxon>
        <taxon>Platyhelminthes</taxon>
        <taxon>Trematoda</taxon>
        <taxon>Digenea</taxon>
        <taxon>Plagiorchiida</taxon>
        <taxon>Troglotremata</taxon>
        <taxon>Troglotrematidae</taxon>
        <taxon>Paragonimus</taxon>
    </lineage>
</organism>
<sequence length="103" mass="11635">MRMRYLSNFTAVYSLGFIVRHDNDMWSDHNSGNCFRNGAFTGLAQASMPTCAGKLSRFFELLDAASEASVVVWNIVRLSSLFSAWLLGYHLKDDAIYNCPLFI</sequence>
<evidence type="ECO:0000313" key="2">
    <source>
        <dbReference type="Proteomes" id="UP000822476"/>
    </source>
</evidence>
<protein>
    <submittedName>
        <fullName evidence="1">Uncharacterized protein</fullName>
    </submittedName>
</protein>
<dbReference type="Proteomes" id="UP000822476">
    <property type="component" value="Unassembled WGS sequence"/>
</dbReference>
<proteinExistence type="predicted"/>
<accession>A0A8S9YPN6</accession>
<dbReference type="EMBL" id="JTDE01009005">
    <property type="protein sequence ID" value="KAF7234658.1"/>
    <property type="molecule type" value="Genomic_DNA"/>
</dbReference>
<gene>
    <name evidence="1" type="ORF">EG68_11572</name>
</gene>
<keyword evidence="2" id="KW-1185">Reference proteome</keyword>
<evidence type="ECO:0000313" key="1">
    <source>
        <dbReference type="EMBL" id="KAF7234658.1"/>
    </source>
</evidence>
<reference evidence="1" key="1">
    <citation type="submission" date="2019-07" db="EMBL/GenBank/DDBJ databases">
        <title>Annotation for the trematode Paragonimus miyazaki's.</title>
        <authorList>
            <person name="Choi Y.-J."/>
        </authorList>
    </citation>
    <scope>NUCLEOTIDE SEQUENCE</scope>
    <source>
        <strain evidence="1">Japan</strain>
    </source>
</reference>
<comment type="caution">
    <text evidence="1">The sequence shown here is derived from an EMBL/GenBank/DDBJ whole genome shotgun (WGS) entry which is preliminary data.</text>
</comment>
<name>A0A8S9YPN6_9TREM</name>
<dbReference type="AlphaFoldDB" id="A0A8S9YPN6"/>